<keyword evidence="2" id="KW-1185">Reference proteome</keyword>
<evidence type="ECO:0000313" key="2">
    <source>
        <dbReference type="Proteomes" id="UP001325680"/>
    </source>
</evidence>
<reference evidence="1 2" key="1">
    <citation type="submission" date="2023-12" db="EMBL/GenBank/DDBJ databases">
        <title>Genome sequencing and assembly of bacterial species from a model synthetic community.</title>
        <authorList>
            <person name="Hogle S.L."/>
        </authorList>
    </citation>
    <scope>NUCLEOTIDE SEQUENCE [LARGE SCALE GENOMIC DNA]</scope>
    <source>
        <strain evidence="1 2">HAMBI_3031</strain>
    </source>
</reference>
<organism evidence="1 2">
    <name type="scientific">Niabella yanshanensis</name>
    <dbReference type="NCBI Taxonomy" id="577386"/>
    <lineage>
        <taxon>Bacteria</taxon>
        <taxon>Pseudomonadati</taxon>
        <taxon>Bacteroidota</taxon>
        <taxon>Chitinophagia</taxon>
        <taxon>Chitinophagales</taxon>
        <taxon>Chitinophagaceae</taxon>
        <taxon>Niabella</taxon>
    </lineage>
</organism>
<dbReference type="EMBL" id="CP139960">
    <property type="protein sequence ID" value="WQD38904.1"/>
    <property type="molecule type" value="Genomic_DNA"/>
</dbReference>
<protein>
    <submittedName>
        <fullName evidence="1">Uncharacterized protein</fullName>
    </submittedName>
</protein>
<sequence length="188" mass="21380">MQTPTCNPDVFETQCWAYRTISHPQQLLAESFDYMTIGRFRKYIQWMLEAAARPSICRKEEPGQIMAAFQVINSVILAGEALLQQHQVGEEPQPQNADLSLPKLRLLGRKDKADPYRVFRRFFKYQSASLWKQDLNRALGYALSSAAVDNTMNLLPVYWHITCLVEAAWVVHLRGKAAVQPVAALQSA</sequence>
<gene>
    <name evidence="1" type="ORF">U0035_01940</name>
</gene>
<dbReference type="RefSeq" id="WP_114792498.1">
    <property type="nucleotide sequence ID" value="NZ_CP139960.1"/>
</dbReference>
<dbReference type="Proteomes" id="UP001325680">
    <property type="component" value="Chromosome"/>
</dbReference>
<proteinExistence type="predicted"/>
<accession>A0ABZ0W7H7</accession>
<evidence type="ECO:0000313" key="1">
    <source>
        <dbReference type="EMBL" id="WQD38904.1"/>
    </source>
</evidence>
<name>A0ABZ0W7H7_9BACT</name>